<name>A0A8W8MNI0_MAGGI</name>
<keyword evidence="1" id="KW-0472">Membrane</keyword>
<proteinExistence type="predicted"/>
<evidence type="ECO:0000256" key="1">
    <source>
        <dbReference type="SAM" id="Phobius"/>
    </source>
</evidence>
<protein>
    <submittedName>
        <fullName evidence="2">Uncharacterized protein</fullName>
    </submittedName>
</protein>
<keyword evidence="1" id="KW-0812">Transmembrane</keyword>
<accession>A0A8W8MNI0</accession>
<dbReference type="EnsemblMetazoa" id="G34194.1">
    <property type="protein sequence ID" value="G34194.1:cds"/>
    <property type="gene ID" value="G34194"/>
</dbReference>
<evidence type="ECO:0000313" key="2">
    <source>
        <dbReference type="EnsemblMetazoa" id="G34194.1:cds"/>
    </source>
</evidence>
<sequence length="265" mass="29926">MDFYRLVFVCLIYTAKVFVNSTECKDSATTARKVESCPHNVKEWNEAAARKGCKNISCNSSSLEYHCVINAWGNETFEVCAPSLRIVGSVCTEYNQGGRRIQRNEIVPCEKCPPFYFSNQSYKYQECYKHVKNANVSYTLLEKSGLMGTESTIQEITYSSSLLTSDENSSQIITIIICVLVGVVAVIIVFTVKQRSCANKIWSLFKRIVFQSDESKRTKSESVNIRVEEGVEVQTNLLENKTIIQDVFHEVNESSDKTNLNAKPS</sequence>
<keyword evidence="3" id="KW-1185">Reference proteome</keyword>
<dbReference type="AlphaFoldDB" id="A0A8W8MNI0"/>
<keyword evidence="1" id="KW-1133">Transmembrane helix</keyword>
<reference evidence="2" key="1">
    <citation type="submission" date="2022-08" db="UniProtKB">
        <authorList>
            <consortium name="EnsemblMetazoa"/>
        </authorList>
    </citation>
    <scope>IDENTIFICATION</scope>
    <source>
        <strain evidence="2">05x7-T-G4-1.051#20</strain>
    </source>
</reference>
<dbReference type="Proteomes" id="UP000005408">
    <property type="component" value="Unassembled WGS sequence"/>
</dbReference>
<evidence type="ECO:0000313" key="3">
    <source>
        <dbReference type="Proteomes" id="UP000005408"/>
    </source>
</evidence>
<organism evidence="2 3">
    <name type="scientific">Magallana gigas</name>
    <name type="common">Pacific oyster</name>
    <name type="synonym">Crassostrea gigas</name>
    <dbReference type="NCBI Taxonomy" id="29159"/>
    <lineage>
        <taxon>Eukaryota</taxon>
        <taxon>Metazoa</taxon>
        <taxon>Spiralia</taxon>
        <taxon>Lophotrochozoa</taxon>
        <taxon>Mollusca</taxon>
        <taxon>Bivalvia</taxon>
        <taxon>Autobranchia</taxon>
        <taxon>Pteriomorphia</taxon>
        <taxon>Ostreida</taxon>
        <taxon>Ostreoidea</taxon>
        <taxon>Ostreidae</taxon>
        <taxon>Magallana</taxon>
    </lineage>
</organism>
<feature type="transmembrane region" description="Helical" evidence="1">
    <location>
        <begin position="172"/>
        <end position="192"/>
    </location>
</feature>